<dbReference type="Gene3D" id="3.30.56.30">
    <property type="entry name" value="Signal recognition particle, SRP19-like subunit"/>
    <property type="match status" value="1"/>
</dbReference>
<dbReference type="GO" id="GO:0048500">
    <property type="term" value="C:signal recognition particle"/>
    <property type="evidence" value="ECO:0007669"/>
    <property type="project" value="UniProtKB-UniRule"/>
</dbReference>
<dbReference type="RefSeq" id="WP_050001896.1">
    <property type="nucleotide sequence ID" value="NZ_CP008887.1"/>
</dbReference>
<dbReference type="AlphaFoldDB" id="A0A097QR22"/>
<reference evidence="5 6" key="1">
    <citation type="journal article" date="2015" name="Int. J. Syst. Evol. Microbiol.">
        <title>Thermococcus eurythermalis sp. nov., a conditional piezophilic hyperthermophilic archaeon with a wide temperature range isolated from an oil-immersed chimney in the Guaymas Basin.</title>
        <authorList>
            <person name="Zhao W."/>
            <person name="Zeng X."/>
            <person name="Xiao X."/>
        </authorList>
    </citation>
    <scope>NUCLEOTIDE SEQUENCE [LARGE SCALE GENOMIC DNA]</scope>
    <source>
        <strain evidence="5 6">A501</strain>
    </source>
</reference>
<dbReference type="SUPFAM" id="SSF69695">
    <property type="entry name" value="SRP19"/>
    <property type="match status" value="1"/>
</dbReference>
<organism evidence="5 6">
    <name type="scientific">Thermococcus eurythermalis</name>
    <dbReference type="NCBI Taxonomy" id="1505907"/>
    <lineage>
        <taxon>Archaea</taxon>
        <taxon>Methanobacteriati</taxon>
        <taxon>Methanobacteriota</taxon>
        <taxon>Thermococci</taxon>
        <taxon>Thermococcales</taxon>
        <taxon>Thermococcaceae</taxon>
        <taxon>Thermococcus</taxon>
    </lineage>
</organism>
<dbReference type="KEGG" id="teu:TEU_00380"/>
<keyword evidence="3 4" id="KW-0687">Ribonucleoprotein</keyword>
<evidence type="ECO:0000313" key="6">
    <source>
        <dbReference type="Proteomes" id="UP000029980"/>
    </source>
</evidence>
<dbReference type="Proteomes" id="UP000029980">
    <property type="component" value="Chromosome"/>
</dbReference>
<dbReference type="InterPro" id="IPR036521">
    <property type="entry name" value="SRP19-like_sf"/>
</dbReference>
<dbReference type="GO" id="GO:0006614">
    <property type="term" value="P:SRP-dependent cotranslational protein targeting to membrane"/>
    <property type="evidence" value="ECO:0007669"/>
    <property type="project" value="InterPro"/>
</dbReference>
<comment type="subcellular location">
    <subcellularLocation>
        <location evidence="4">Cytoplasm</location>
    </subcellularLocation>
</comment>
<accession>A0A097QR22</accession>
<dbReference type="STRING" id="1505907.TEU_00380"/>
<evidence type="ECO:0000313" key="5">
    <source>
        <dbReference type="EMBL" id="AIU68913.1"/>
    </source>
</evidence>
<dbReference type="InterPro" id="IPR022938">
    <property type="entry name" value="SRP19_arc-type"/>
</dbReference>
<proteinExistence type="inferred from homology"/>
<dbReference type="NCBIfam" id="NF002993">
    <property type="entry name" value="PRK03745.1"/>
    <property type="match status" value="1"/>
</dbReference>
<dbReference type="InterPro" id="IPR002778">
    <property type="entry name" value="Signal_recog_particle_SRP19"/>
</dbReference>
<dbReference type="EMBL" id="CP008887">
    <property type="protein sequence ID" value="AIU68913.1"/>
    <property type="molecule type" value="Genomic_DNA"/>
</dbReference>
<evidence type="ECO:0000256" key="4">
    <source>
        <dbReference type="HAMAP-Rule" id="MF_00305"/>
    </source>
</evidence>
<keyword evidence="4" id="KW-0694">RNA-binding</keyword>
<keyword evidence="6" id="KW-1185">Reference proteome</keyword>
<sequence>MRFVVWPSELDSRLSRKYGRAVPKNLAVEAPRFSEIEDAVVVLGMNVVEKDHTKLNPRLSGLDEELRTYGFLVVESQYGKGKSLKMIAEKIRELRSRTKPKKGKTKKRRK</sequence>
<dbReference type="OrthoDB" id="56356at2157"/>
<comment type="function">
    <text evidence="4">Involved in targeting and insertion of nascent membrane proteins into the cytoplasmic membrane. Binds directly to 7S RNA and mediates binding of the 54 kDa subunit of the SRP.</text>
</comment>
<evidence type="ECO:0000256" key="2">
    <source>
        <dbReference type="ARBA" id="ARBA00023135"/>
    </source>
</evidence>
<dbReference type="GeneID" id="25151886"/>
<keyword evidence="2 4" id="KW-0733">Signal recognition particle</keyword>
<name>A0A097QR22_9EURY</name>
<comment type="similarity">
    <text evidence="4">Belongs to the SRP19 family.</text>
</comment>
<dbReference type="Pfam" id="PF01922">
    <property type="entry name" value="SRP19"/>
    <property type="match status" value="1"/>
</dbReference>
<dbReference type="HOGENOM" id="CLU_169299_1_0_2"/>
<comment type="subunit">
    <text evidence="4">Part of the signal recognition particle protein translocation system, which is composed of SRP and FtsY. Archaeal SRP consists of a 7S RNA molecule of 300 nucleotides and two protein subunits: SRP54 and SRP19.</text>
</comment>
<evidence type="ECO:0000256" key="1">
    <source>
        <dbReference type="ARBA" id="ARBA00022490"/>
    </source>
</evidence>
<dbReference type="HAMAP" id="MF_00305">
    <property type="entry name" value="SRP19"/>
    <property type="match status" value="1"/>
</dbReference>
<gene>
    <name evidence="4" type="primary">srp19</name>
    <name evidence="5" type="ORF">TEU_00380</name>
</gene>
<evidence type="ECO:0000256" key="3">
    <source>
        <dbReference type="ARBA" id="ARBA00023274"/>
    </source>
</evidence>
<dbReference type="GO" id="GO:0008312">
    <property type="term" value="F:7S RNA binding"/>
    <property type="evidence" value="ECO:0007669"/>
    <property type="project" value="UniProtKB-UniRule"/>
</dbReference>
<protein>
    <recommendedName>
        <fullName evidence="4">Signal recognition particle 19 kDa protein</fullName>
        <shortName evidence="4">SRP19</shortName>
    </recommendedName>
</protein>
<keyword evidence="1 4" id="KW-0963">Cytoplasm</keyword>